<organism evidence="1 2">
    <name type="scientific">Pseudomonas alkylphenolica</name>
    <dbReference type="NCBI Taxonomy" id="237609"/>
    <lineage>
        <taxon>Bacteria</taxon>
        <taxon>Pseudomonadati</taxon>
        <taxon>Pseudomonadota</taxon>
        <taxon>Gammaproteobacteria</taxon>
        <taxon>Pseudomonadales</taxon>
        <taxon>Pseudomonadaceae</taxon>
        <taxon>Pseudomonas</taxon>
    </lineage>
</organism>
<dbReference type="KEGG" id="palk:PSAKL28_30530"/>
<accession>A0A077FAC0</accession>
<dbReference type="EMBL" id="CP009048">
    <property type="protein sequence ID" value="AIL62238.1"/>
    <property type="molecule type" value="Genomic_DNA"/>
</dbReference>
<dbReference type="Proteomes" id="UP000028931">
    <property type="component" value="Chromosome"/>
</dbReference>
<dbReference type="AlphaFoldDB" id="A0A077FAC0"/>
<dbReference type="eggNOG" id="ENOG50348PB">
    <property type="taxonomic scope" value="Bacteria"/>
</dbReference>
<name>A0A077FAC0_9PSED</name>
<dbReference type="HOGENOM" id="CLU_122843_0_0_6"/>
<evidence type="ECO:0000313" key="2">
    <source>
        <dbReference type="Proteomes" id="UP000028931"/>
    </source>
</evidence>
<protein>
    <submittedName>
        <fullName evidence="1">Uncharacterized protein</fullName>
    </submittedName>
</protein>
<dbReference type="OrthoDB" id="7058633at2"/>
<dbReference type="RefSeq" id="WP_038612068.1">
    <property type="nucleotide sequence ID" value="NZ_CP009048.1"/>
</dbReference>
<gene>
    <name evidence="1" type="ORF">PSAKL28_30530</name>
</gene>
<sequence>MFDLIKSFFSKKNDRVSGGEECQTFVVEDADEPVETGDGDYFLKELEACPYIKVEARNKVLDHLRQKVSLLKTDNKLTAGEKKELGINPRLSITKEFIEVLTDEGMALGNPKQMLEDLYYKATIEKMRDDGFAKALKVGVKKYKLEGASSDSCEWCKKSNGKEFDMNIMEKIKTNCKCKPYSRCFISPVVDFD</sequence>
<proteinExistence type="predicted"/>
<reference evidence="1 2" key="1">
    <citation type="submission" date="2014-07" db="EMBL/GenBank/DDBJ databases">
        <authorList>
            <person name="Lee K."/>
            <person name="Lim J.Y."/>
            <person name="Hwang I."/>
        </authorList>
    </citation>
    <scope>NUCLEOTIDE SEQUENCE [LARGE SCALE GENOMIC DNA]</scope>
    <source>
        <strain evidence="1 2">KL28</strain>
    </source>
</reference>
<evidence type="ECO:0000313" key="1">
    <source>
        <dbReference type="EMBL" id="AIL62238.1"/>
    </source>
</evidence>